<evidence type="ECO:0000313" key="1">
    <source>
        <dbReference type="EMBL" id="KAF0042055.1"/>
    </source>
</evidence>
<protein>
    <submittedName>
        <fullName evidence="1">Uncharacterized protein</fullName>
    </submittedName>
</protein>
<organism evidence="1 2">
    <name type="scientific">Scophthalmus maximus</name>
    <name type="common">Turbot</name>
    <name type="synonym">Psetta maxima</name>
    <dbReference type="NCBI Taxonomy" id="52904"/>
    <lineage>
        <taxon>Eukaryota</taxon>
        <taxon>Metazoa</taxon>
        <taxon>Chordata</taxon>
        <taxon>Craniata</taxon>
        <taxon>Vertebrata</taxon>
        <taxon>Euteleostomi</taxon>
        <taxon>Actinopterygii</taxon>
        <taxon>Neopterygii</taxon>
        <taxon>Teleostei</taxon>
        <taxon>Neoteleostei</taxon>
        <taxon>Acanthomorphata</taxon>
        <taxon>Carangaria</taxon>
        <taxon>Pleuronectiformes</taxon>
        <taxon>Pleuronectoidei</taxon>
        <taxon>Scophthalmidae</taxon>
        <taxon>Scophthalmus</taxon>
    </lineage>
</organism>
<proteinExistence type="predicted"/>
<reference evidence="1 2" key="1">
    <citation type="submission" date="2019-06" db="EMBL/GenBank/DDBJ databases">
        <title>Draft genomes of female and male turbot (Scophthalmus maximus).</title>
        <authorList>
            <person name="Xu H."/>
            <person name="Xu X.-W."/>
            <person name="Shao C."/>
            <person name="Chen S."/>
        </authorList>
    </citation>
    <scope>NUCLEOTIDE SEQUENCE [LARGE SCALE GENOMIC DNA]</scope>
    <source>
        <strain evidence="1">Ysfricsl-2016a</strain>
        <tissue evidence="1">Blood</tissue>
    </source>
</reference>
<dbReference type="Proteomes" id="UP000438429">
    <property type="component" value="Unassembled WGS sequence"/>
</dbReference>
<evidence type="ECO:0000313" key="2">
    <source>
        <dbReference type="Proteomes" id="UP000438429"/>
    </source>
</evidence>
<dbReference type="AlphaFoldDB" id="A0A6A4TA25"/>
<accession>A0A6A4TA25</accession>
<comment type="caution">
    <text evidence="1">The sequence shown here is derived from an EMBL/GenBank/DDBJ whole genome shotgun (WGS) entry which is preliminary data.</text>
</comment>
<gene>
    <name evidence="1" type="ORF">F2P81_005587</name>
</gene>
<name>A0A6A4TA25_SCOMX</name>
<sequence length="80" mass="9316">MPTVSSSAVYTSGNISRLSQENVNIQYQSCYETISFQRRVNLWCSHIEFEQRYKVLIESCAEDTKNLLFFVEFHEGNVLS</sequence>
<dbReference type="EMBL" id="VEVO01000005">
    <property type="protein sequence ID" value="KAF0042055.1"/>
    <property type="molecule type" value="Genomic_DNA"/>
</dbReference>